<dbReference type="OrthoDB" id="427096at2759"/>
<comment type="pathway">
    <text evidence="2">Protein modification; protein glycosylation.</text>
</comment>
<keyword evidence="5 7" id="KW-0808">Transferase</keyword>
<keyword evidence="6 7" id="KW-0333">Golgi apparatus</keyword>
<keyword evidence="7" id="KW-0812">Transmembrane</keyword>
<dbReference type="InterPro" id="IPR001503">
    <property type="entry name" value="Glyco_trans_10"/>
</dbReference>
<keyword evidence="10" id="KW-1185">Reference proteome</keyword>
<accession>A0A5N5T1Z6</accession>
<keyword evidence="4 7" id="KW-0328">Glycosyltransferase</keyword>
<keyword evidence="7" id="KW-0472">Membrane</keyword>
<dbReference type="Pfam" id="PF00852">
    <property type="entry name" value="Glyco_transf_10"/>
    <property type="match status" value="1"/>
</dbReference>
<evidence type="ECO:0000256" key="2">
    <source>
        <dbReference type="ARBA" id="ARBA00004922"/>
    </source>
</evidence>
<evidence type="ECO:0000256" key="7">
    <source>
        <dbReference type="RuleBase" id="RU003832"/>
    </source>
</evidence>
<dbReference type="Proteomes" id="UP000326759">
    <property type="component" value="Unassembled WGS sequence"/>
</dbReference>
<organism evidence="9 10">
    <name type="scientific">Armadillidium nasatum</name>
    <dbReference type="NCBI Taxonomy" id="96803"/>
    <lineage>
        <taxon>Eukaryota</taxon>
        <taxon>Metazoa</taxon>
        <taxon>Ecdysozoa</taxon>
        <taxon>Arthropoda</taxon>
        <taxon>Crustacea</taxon>
        <taxon>Multicrustacea</taxon>
        <taxon>Malacostraca</taxon>
        <taxon>Eumalacostraca</taxon>
        <taxon>Peracarida</taxon>
        <taxon>Isopoda</taxon>
        <taxon>Oniscidea</taxon>
        <taxon>Crinocheta</taxon>
        <taxon>Armadillidiidae</taxon>
        <taxon>Armadillidium</taxon>
    </lineage>
</organism>
<dbReference type="PANTHER" id="PTHR48438">
    <property type="entry name" value="ALPHA-(1,3)-FUCOSYLTRANSFERASE C-RELATED"/>
    <property type="match status" value="1"/>
</dbReference>
<evidence type="ECO:0000256" key="4">
    <source>
        <dbReference type="ARBA" id="ARBA00022676"/>
    </source>
</evidence>
<dbReference type="AlphaFoldDB" id="A0A5N5T1Z6"/>
<comment type="subcellular location">
    <subcellularLocation>
        <location evidence="1">Golgi apparatus membrane</location>
        <topology evidence="1">Single-pass type II membrane protein</topology>
    </subcellularLocation>
    <subcellularLocation>
        <location evidence="7">Golgi apparatus</location>
        <location evidence="7">Golgi stack membrane</location>
        <topology evidence="7">Single-pass type II membrane protein</topology>
    </subcellularLocation>
</comment>
<dbReference type="EC" id="2.4.1.-" evidence="7"/>
<name>A0A5N5T1Z6_9CRUS</name>
<evidence type="ECO:0000256" key="3">
    <source>
        <dbReference type="ARBA" id="ARBA00008919"/>
    </source>
</evidence>
<evidence type="ECO:0000313" key="9">
    <source>
        <dbReference type="EMBL" id="KAB7500494.1"/>
    </source>
</evidence>
<gene>
    <name evidence="9" type="ORF">Anas_12378</name>
</gene>
<dbReference type="GO" id="GO:0000139">
    <property type="term" value="C:Golgi membrane"/>
    <property type="evidence" value="ECO:0007669"/>
    <property type="project" value="UniProtKB-SubCell"/>
</dbReference>
<evidence type="ECO:0000256" key="6">
    <source>
        <dbReference type="ARBA" id="ARBA00023034"/>
    </source>
</evidence>
<proteinExistence type="inferred from homology"/>
<feature type="domain" description="Fucosyltransferase C-terminal" evidence="8">
    <location>
        <begin position="193"/>
        <end position="275"/>
    </location>
</feature>
<dbReference type="UniPathway" id="UPA00378"/>
<evidence type="ECO:0000256" key="5">
    <source>
        <dbReference type="ARBA" id="ARBA00022679"/>
    </source>
</evidence>
<reference evidence="9 10" key="1">
    <citation type="journal article" date="2019" name="PLoS Biol.">
        <title>Sex chromosomes control vertical transmission of feminizing Wolbachia symbionts in an isopod.</title>
        <authorList>
            <person name="Becking T."/>
            <person name="Chebbi M.A."/>
            <person name="Giraud I."/>
            <person name="Moumen B."/>
            <person name="Laverre T."/>
            <person name="Caubet Y."/>
            <person name="Peccoud J."/>
            <person name="Gilbert C."/>
            <person name="Cordaux R."/>
        </authorList>
    </citation>
    <scope>NUCLEOTIDE SEQUENCE [LARGE SCALE GENOMIC DNA]</scope>
    <source>
        <strain evidence="9">ANa2</strain>
        <tissue evidence="9">Whole body excluding digestive tract and cuticle</tissue>
    </source>
</reference>
<dbReference type="InterPro" id="IPR055270">
    <property type="entry name" value="Glyco_tran_10_C"/>
</dbReference>
<dbReference type="GO" id="GO:0008417">
    <property type="term" value="F:fucosyltransferase activity"/>
    <property type="evidence" value="ECO:0007669"/>
    <property type="project" value="InterPro"/>
</dbReference>
<feature type="non-terminal residue" evidence="9">
    <location>
        <position position="276"/>
    </location>
</feature>
<keyword evidence="7" id="KW-1133">Transmembrane helix</keyword>
<feature type="transmembrane region" description="Helical" evidence="7">
    <location>
        <begin position="6"/>
        <end position="25"/>
    </location>
</feature>
<dbReference type="PANTHER" id="PTHR48438:SF1">
    <property type="entry name" value="ALPHA-(1,3)-FUCOSYLTRANSFERASE C-RELATED"/>
    <property type="match status" value="1"/>
</dbReference>
<sequence>MRNKKISASVLIFLFSASFFLYLRFDFNLKRAPILAEETGSLYRKNSLEKENRSSLSLRSLKESKTSFLDFTKFWSNFMKPKITGTFSDEISRSNKRSFEDRCLTTFNRSLGALYFENSQNFDILKTEEGKKYKKILAYHYVKFDAVLVHFRNIKKIKIPEKSYGNVYKKADFATEDLNSIEKFSYSLNYVMKTKNKLVSWLVSNCNTPSKRGEYVRELQKFIPVDVYGRCGPLKCGQKKQEARCYKKIEKEYKFYLSFENNFCKDYVTEKFYRIL</sequence>
<comment type="caution">
    <text evidence="9">The sequence shown here is derived from an EMBL/GenBank/DDBJ whole genome shotgun (WGS) entry which is preliminary data.</text>
</comment>
<dbReference type="GO" id="GO:0032580">
    <property type="term" value="C:Golgi cisterna membrane"/>
    <property type="evidence" value="ECO:0007669"/>
    <property type="project" value="UniProtKB-SubCell"/>
</dbReference>
<protein>
    <recommendedName>
        <fullName evidence="7">Fucosyltransferase</fullName>
        <ecNumber evidence="7">2.4.1.-</ecNumber>
    </recommendedName>
</protein>
<dbReference type="InterPro" id="IPR038577">
    <property type="entry name" value="GT10-like_C_sf"/>
</dbReference>
<evidence type="ECO:0000259" key="8">
    <source>
        <dbReference type="Pfam" id="PF00852"/>
    </source>
</evidence>
<evidence type="ECO:0000313" key="10">
    <source>
        <dbReference type="Proteomes" id="UP000326759"/>
    </source>
</evidence>
<dbReference type="EMBL" id="SEYY01013801">
    <property type="protein sequence ID" value="KAB7500494.1"/>
    <property type="molecule type" value="Genomic_DNA"/>
</dbReference>
<evidence type="ECO:0000256" key="1">
    <source>
        <dbReference type="ARBA" id="ARBA00004323"/>
    </source>
</evidence>
<dbReference type="SUPFAM" id="SSF53756">
    <property type="entry name" value="UDP-Glycosyltransferase/glycogen phosphorylase"/>
    <property type="match status" value="1"/>
</dbReference>
<dbReference type="Gene3D" id="3.40.50.11660">
    <property type="entry name" value="Glycosyl transferase family 10, C-terminal domain"/>
    <property type="match status" value="1"/>
</dbReference>
<comment type="similarity">
    <text evidence="3 7">Belongs to the glycosyltransferase 10 family.</text>
</comment>